<keyword evidence="3" id="KW-1185">Reference proteome</keyword>
<reference evidence="2 3" key="1">
    <citation type="submission" date="2024-04" db="EMBL/GenBank/DDBJ databases">
        <title>Tritrichomonas musculus Genome.</title>
        <authorList>
            <person name="Alves-Ferreira E."/>
            <person name="Grigg M."/>
            <person name="Lorenzi H."/>
            <person name="Galac M."/>
        </authorList>
    </citation>
    <scope>NUCLEOTIDE SEQUENCE [LARGE SCALE GENOMIC DNA]</scope>
    <source>
        <strain evidence="2 3">EAF2021</strain>
    </source>
</reference>
<protein>
    <submittedName>
        <fullName evidence="2">Uncharacterized protein</fullName>
    </submittedName>
</protein>
<sequence>MSNENINCYRSYDEQMNILNAINIDIDDNTDDSDIKDIKNMIYDLLHEKFEEPQMNLEQKQEEKQIEDKSETDLGTDLIIDLTRKKEVMETRVKYLKKKIELKKMELEKLNSQHDQSELKFITSLRGIRDKLVKKSSE</sequence>
<accession>A0ABR2K9X5</accession>
<keyword evidence="1" id="KW-0175">Coiled coil</keyword>
<dbReference type="Proteomes" id="UP001470230">
    <property type="component" value="Unassembled WGS sequence"/>
</dbReference>
<dbReference type="EMBL" id="JAPFFF010000006">
    <property type="protein sequence ID" value="KAK8886820.1"/>
    <property type="molecule type" value="Genomic_DNA"/>
</dbReference>
<feature type="coiled-coil region" evidence="1">
    <location>
        <begin position="93"/>
        <end position="120"/>
    </location>
</feature>
<organism evidence="2 3">
    <name type="scientific">Tritrichomonas musculus</name>
    <dbReference type="NCBI Taxonomy" id="1915356"/>
    <lineage>
        <taxon>Eukaryota</taxon>
        <taxon>Metamonada</taxon>
        <taxon>Parabasalia</taxon>
        <taxon>Tritrichomonadida</taxon>
        <taxon>Tritrichomonadidae</taxon>
        <taxon>Tritrichomonas</taxon>
    </lineage>
</organism>
<name>A0ABR2K9X5_9EUKA</name>
<proteinExistence type="predicted"/>
<comment type="caution">
    <text evidence="2">The sequence shown here is derived from an EMBL/GenBank/DDBJ whole genome shotgun (WGS) entry which is preliminary data.</text>
</comment>
<evidence type="ECO:0000256" key="1">
    <source>
        <dbReference type="SAM" id="Coils"/>
    </source>
</evidence>
<gene>
    <name evidence="2" type="ORF">M9Y10_037853</name>
</gene>
<evidence type="ECO:0000313" key="2">
    <source>
        <dbReference type="EMBL" id="KAK8886820.1"/>
    </source>
</evidence>
<evidence type="ECO:0000313" key="3">
    <source>
        <dbReference type="Proteomes" id="UP001470230"/>
    </source>
</evidence>